<keyword evidence="1" id="KW-0472">Membrane</keyword>
<keyword evidence="1" id="KW-1133">Transmembrane helix</keyword>
<dbReference type="OrthoDB" id="292696at186817"/>
<evidence type="ECO:0000313" key="3">
    <source>
        <dbReference type="Proteomes" id="UP000317316"/>
    </source>
</evidence>
<reference evidence="2 3" key="1">
    <citation type="submission" date="2019-05" db="EMBL/GenBank/DDBJ databases">
        <title>Psychrobacillus vulpis sp. nov., a new species isolated from feces of a red fox that inhabits in The Tablas de Daimiel Natural Park, Albacete, Spain.</title>
        <authorList>
            <person name="Rodriguez M."/>
            <person name="Reina J.C."/>
            <person name="Bejar V."/>
            <person name="Llamas I."/>
        </authorList>
    </citation>
    <scope>NUCLEOTIDE SEQUENCE [LARGE SCALE GENOMIC DNA]</scope>
    <source>
        <strain evidence="2 3">NEAU-3TGS17</strain>
    </source>
</reference>
<dbReference type="EMBL" id="VDGH01000013">
    <property type="protein sequence ID" value="TQR09531.1"/>
    <property type="molecule type" value="Genomic_DNA"/>
</dbReference>
<organism evidence="2 3">
    <name type="scientific">Psychrobacillus lasiicapitis</name>
    <dbReference type="NCBI Taxonomy" id="1636719"/>
    <lineage>
        <taxon>Bacteria</taxon>
        <taxon>Bacillati</taxon>
        <taxon>Bacillota</taxon>
        <taxon>Bacilli</taxon>
        <taxon>Bacillales</taxon>
        <taxon>Bacillaceae</taxon>
        <taxon>Psychrobacillus</taxon>
    </lineage>
</organism>
<comment type="caution">
    <text evidence="2">The sequence shown here is derived from an EMBL/GenBank/DDBJ whole genome shotgun (WGS) entry which is preliminary data.</text>
</comment>
<dbReference type="RefSeq" id="WP_142540507.1">
    <property type="nucleotide sequence ID" value="NZ_BMIE01000002.1"/>
</dbReference>
<accession>A0A544SWM6</accession>
<evidence type="ECO:0000313" key="2">
    <source>
        <dbReference type="EMBL" id="TQR09531.1"/>
    </source>
</evidence>
<name>A0A544SWM6_9BACI</name>
<proteinExistence type="predicted"/>
<protein>
    <submittedName>
        <fullName evidence="2">Uncharacterized protein</fullName>
    </submittedName>
</protein>
<feature type="transmembrane region" description="Helical" evidence="1">
    <location>
        <begin position="32"/>
        <end position="53"/>
    </location>
</feature>
<keyword evidence="1" id="KW-0812">Transmembrane</keyword>
<dbReference type="Proteomes" id="UP000317316">
    <property type="component" value="Unassembled WGS sequence"/>
</dbReference>
<evidence type="ECO:0000256" key="1">
    <source>
        <dbReference type="SAM" id="Phobius"/>
    </source>
</evidence>
<gene>
    <name evidence="2" type="ORF">FG382_19275</name>
</gene>
<feature type="transmembrane region" description="Helical" evidence="1">
    <location>
        <begin position="7"/>
        <end position="26"/>
    </location>
</feature>
<keyword evidence="3" id="KW-1185">Reference proteome</keyword>
<sequence>MKLISTLLGFLIIFVGLLFLSTTILNEPNKNVMVKILGIIVLFCGIFVLKIIADFGKQKPS</sequence>
<dbReference type="AlphaFoldDB" id="A0A544SWM6"/>